<dbReference type="AlphaFoldDB" id="A0A5P1F6T4"/>
<dbReference type="EMBL" id="CM007384">
    <property type="protein sequence ID" value="ONK73824.1"/>
    <property type="molecule type" value="Genomic_DNA"/>
</dbReference>
<feature type="compositionally biased region" description="Basic residues" evidence="3">
    <location>
        <begin position="250"/>
        <end position="259"/>
    </location>
</feature>
<dbReference type="PANTHER" id="PTHR47714">
    <property type="entry name" value="CRS1/YHBY DOMAIN CONTAINING PROTEIN, EXPRESSED"/>
    <property type="match status" value="1"/>
</dbReference>
<feature type="domain" description="CRM" evidence="4">
    <location>
        <begin position="153"/>
        <end position="252"/>
    </location>
</feature>
<gene>
    <name evidence="5" type="ORF">A4U43_C04F35760</name>
</gene>
<keyword evidence="6" id="KW-1185">Reference proteome</keyword>
<feature type="region of interest" description="Disordered" evidence="3">
    <location>
        <begin position="85"/>
        <end position="143"/>
    </location>
</feature>
<dbReference type="PROSITE" id="PS51295">
    <property type="entry name" value="CRM"/>
    <property type="match status" value="1"/>
</dbReference>
<evidence type="ECO:0000256" key="1">
    <source>
        <dbReference type="ARBA" id="ARBA00022884"/>
    </source>
</evidence>
<sequence>MGTCAATGLVLPRSPTISSSSLHVNLKRLQLLIPSSPSPVFSFPASSSSLSLVGGALTFCKTLPSRHHSSPSRLFYCSSPSPLQASPSSSSVDFKQQHRDDDDDNDVYKSPIGGDDDDYEGGTSKNPDPNLKKEEEEEDSKEELVVLPRLETPKLSVKEKKELASFAHSLGKKLKSQQVGKSGVTPSVAAAFLENLESNELLKLKIHGSCPDELIDAIKKLEEATGSVAVDQIGRTVILYRPSLSKMKKRAAVSQRKPKEHVTFKFQKKGESPARVSGEKRHQFRRS</sequence>
<dbReference type="Pfam" id="PF01985">
    <property type="entry name" value="CRS1_YhbY"/>
    <property type="match status" value="1"/>
</dbReference>
<dbReference type="InterPro" id="IPR001890">
    <property type="entry name" value="RNA-binding_CRM"/>
</dbReference>
<dbReference type="SMART" id="SM01103">
    <property type="entry name" value="CRS1_YhbY"/>
    <property type="match status" value="1"/>
</dbReference>
<evidence type="ECO:0000313" key="6">
    <source>
        <dbReference type="Proteomes" id="UP000243459"/>
    </source>
</evidence>
<name>A0A5P1F6T4_ASPOF</name>
<feature type="compositionally biased region" description="Basic and acidic residues" evidence="3">
    <location>
        <begin position="260"/>
        <end position="281"/>
    </location>
</feature>
<accession>A0A5P1F6T4</accession>
<evidence type="ECO:0000259" key="4">
    <source>
        <dbReference type="PROSITE" id="PS51295"/>
    </source>
</evidence>
<dbReference type="PANTHER" id="PTHR47714:SF1">
    <property type="entry name" value="RNA-BINDING CRS1 _ YHBY (CRM) DOMAIN PROTEIN"/>
    <property type="match status" value="1"/>
</dbReference>
<protein>
    <recommendedName>
        <fullName evidence="4">CRM domain-containing protein</fullName>
    </recommendedName>
</protein>
<evidence type="ECO:0000256" key="3">
    <source>
        <dbReference type="SAM" id="MobiDB-lite"/>
    </source>
</evidence>
<evidence type="ECO:0000313" key="5">
    <source>
        <dbReference type="EMBL" id="ONK73824.1"/>
    </source>
</evidence>
<reference evidence="6" key="1">
    <citation type="journal article" date="2017" name="Nat. Commun.">
        <title>The asparagus genome sheds light on the origin and evolution of a young Y chromosome.</title>
        <authorList>
            <person name="Harkess A."/>
            <person name="Zhou J."/>
            <person name="Xu C."/>
            <person name="Bowers J.E."/>
            <person name="Van der Hulst R."/>
            <person name="Ayyampalayam S."/>
            <person name="Mercati F."/>
            <person name="Riccardi P."/>
            <person name="McKain M.R."/>
            <person name="Kakrana A."/>
            <person name="Tang H."/>
            <person name="Ray J."/>
            <person name="Groenendijk J."/>
            <person name="Arikit S."/>
            <person name="Mathioni S.M."/>
            <person name="Nakano M."/>
            <person name="Shan H."/>
            <person name="Telgmann-Rauber A."/>
            <person name="Kanno A."/>
            <person name="Yue Z."/>
            <person name="Chen H."/>
            <person name="Li W."/>
            <person name="Chen Y."/>
            <person name="Xu X."/>
            <person name="Zhang Y."/>
            <person name="Luo S."/>
            <person name="Chen H."/>
            <person name="Gao J."/>
            <person name="Mao Z."/>
            <person name="Pires J.C."/>
            <person name="Luo M."/>
            <person name="Kudrna D."/>
            <person name="Wing R.A."/>
            <person name="Meyers B.C."/>
            <person name="Yi K."/>
            <person name="Kong H."/>
            <person name="Lavrijsen P."/>
            <person name="Sunseri F."/>
            <person name="Falavigna A."/>
            <person name="Ye Y."/>
            <person name="Leebens-Mack J.H."/>
            <person name="Chen G."/>
        </authorList>
    </citation>
    <scope>NUCLEOTIDE SEQUENCE [LARGE SCALE GENOMIC DNA]</scope>
    <source>
        <strain evidence="6">cv. DH0086</strain>
    </source>
</reference>
<dbReference type="SUPFAM" id="SSF75471">
    <property type="entry name" value="YhbY-like"/>
    <property type="match status" value="1"/>
</dbReference>
<dbReference type="Gramene" id="ONK73824">
    <property type="protein sequence ID" value="ONK73824"/>
    <property type="gene ID" value="A4U43_C04F35760"/>
</dbReference>
<proteinExistence type="predicted"/>
<feature type="region of interest" description="Disordered" evidence="3">
    <location>
        <begin position="250"/>
        <end position="287"/>
    </location>
</feature>
<evidence type="ECO:0000256" key="2">
    <source>
        <dbReference type="PROSITE-ProRule" id="PRU00626"/>
    </source>
</evidence>
<dbReference type="InterPro" id="IPR035920">
    <property type="entry name" value="YhbY-like_sf"/>
</dbReference>
<dbReference type="GO" id="GO:0003723">
    <property type="term" value="F:RNA binding"/>
    <property type="evidence" value="ECO:0007669"/>
    <property type="project" value="UniProtKB-UniRule"/>
</dbReference>
<dbReference type="FunFam" id="3.30.110.60:FF:000004">
    <property type="entry name" value="RNA-binding CRS1 / YhbY (CRM) domain protein"/>
    <property type="match status" value="1"/>
</dbReference>
<dbReference type="GO" id="GO:0009507">
    <property type="term" value="C:chloroplast"/>
    <property type="evidence" value="ECO:0007669"/>
    <property type="project" value="TreeGrafter"/>
</dbReference>
<dbReference type="Proteomes" id="UP000243459">
    <property type="component" value="Chromosome 4"/>
</dbReference>
<keyword evidence="1 2" id="KW-0694">RNA-binding</keyword>
<organism evidence="5 6">
    <name type="scientific">Asparagus officinalis</name>
    <name type="common">Garden asparagus</name>
    <dbReference type="NCBI Taxonomy" id="4686"/>
    <lineage>
        <taxon>Eukaryota</taxon>
        <taxon>Viridiplantae</taxon>
        <taxon>Streptophyta</taxon>
        <taxon>Embryophyta</taxon>
        <taxon>Tracheophyta</taxon>
        <taxon>Spermatophyta</taxon>
        <taxon>Magnoliopsida</taxon>
        <taxon>Liliopsida</taxon>
        <taxon>Asparagales</taxon>
        <taxon>Asparagaceae</taxon>
        <taxon>Asparagoideae</taxon>
        <taxon>Asparagus</taxon>
    </lineage>
</organism>
<dbReference type="Gene3D" id="3.30.110.60">
    <property type="entry name" value="YhbY-like"/>
    <property type="match status" value="1"/>
</dbReference>